<keyword evidence="2" id="KW-0449">Lipoprotein</keyword>
<dbReference type="RefSeq" id="WP_229516547.1">
    <property type="nucleotide sequence ID" value="NZ_AP024957.1"/>
</dbReference>
<organism evidence="2 3">
    <name type="scientific">Paraburkholderia terrae</name>
    <dbReference type="NCBI Taxonomy" id="311230"/>
    <lineage>
        <taxon>Bacteria</taxon>
        <taxon>Pseudomonadati</taxon>
        <taxon>Pseudomonadota</taxon>
        <taxon>Betaproteobacteria</taxon>
        <taxon>Burkholderiales</taxon>
        <taxon>Burkholderiaceae</taxon>
        <taxon>Paraburkholderia</taxon>
    </lineage>
</organism>
<reference evidence="2 3" key="1">
    <citation type="journal article" date="2022" name="Front. Microbiol.">
        <title>Identification and characterization of a novel class of self-sufficient cytochrome P450 hydroxylase involved in cyclohexanecarboxylate degradation in Paraburkholderia terrae strain KU-64.</title>
        <authorList>
            <person name="Yamamoto T."/>
            <person name="Hasegawa Y."/>
            <person name="Iwaki H."/>
        </authorList>
    </citation>
    <scope>NUCLEOTIDE SEQUENCE [LARGE SCALE GENOMIC DNA]</scope>
    <source>
        <strain evidence="2 3">KU-64</strain>
    </source>
</reference>
<accession>A0ABM7TV80</accession>
<protein>
    <submittedName>
        <fullName evidence="2">Lipoprotein</fullName>
    </submittedName>
</protein>
<sequence>MQRRTFLWGVPGSMIAVGLSLSGCTTTPAGSDTMGDQKNKRRTIDAGVDSTLTRLYNVVPGARELVGKSNGLLVFPTVINAGIGLGGQYGEGALRVGGKSVGYYSTASASVGLQAGAQSKAIVFLFMTADALDRFRSSEGWSAGADASVAVLKVGANGDVDTDTATGQINAFVLTNGGLMAGATVDGTKVTRLKTL</sequence>
<evidence type="ECO:0000313" key="3">
    <source>
        <dbReference type="Proteomes" id="UP001319874"/>
    </source>
</evidence>
<gene>
    <name evidence="2" type="ORF">PTKU64_66010</name>
</gene>
<dbReference type="EMBL" id="AP024957">
    <property type="protein sequence ID" value="BCZ82926.1"/>
    <property type="molecule type" value="Genomic_DNA"/>
</dbReference>
<dbReference type="CDD" id="cd11524">
    <property type="entry name" value="SYLF"/>
    <property type="match status" value="1"/>
</dbReference>
<proteinExistence type="predicted"/>
<dbReference type="Proteomes" id="UP001319874">
    <property type="component" value="Chromosome 3"/>
</dbReference>
<dbReference type="Pfam" id="PF04366">
    <property type="entry name" value="Ysc84"/>
    <property type="match status" value="1"/>
</dbReference>
<keyword evidence="3" id="KW-1185">Reference proteome</keyword>
<feature type="domain" description="Ysc84 actin-binding" evidence="1">
    <location>
        <begin position="108"/>
        <end position="191"/>
    </location>
</feature>
<evidence type="ECO:0000259" key="1">
    <source>
        <dbReference type="Pfam" id="PF04366"/>
    </source>
</evidence>
<evidence type="ECO:0000313" key="2">
    <source>
        <dbReference type="EMBL" id="BCZ82926.1"/>
    </source>
</evidence>
<dbReference type="InterPro" id="IPR007461">
    <property type="entry name" value="Ysc84_actin-binding"/>
</dbReference>
<dbReference type="PROSITE" id="PS51257">
    <property type="entry name" value="PROKAR_LIPOPROTEIN"/>
    <property type="match status" value="1"/>
</dbReference>
<name>A0ABM7TV80_9BURK</name>